<name>A0A9D8KAG4_9DELT</name>
<dbReference type="Gene3D" id="3.40.50.2300">
    <property type="match status" value="1"/>
</dbReference>
<dbReference type="PANTHER" id="PTHR44591">
    <property type="entry name" value="STRESS RESPONSE REGULATOR PROTEIN 1"/>
    <property type="match status" value="1"/>
</dbReference>
<dbReference type="PROSITE" id="PS50110">
    <property type="entry name" value="RESPONSE_REGULATORY"/>
    <property type="match status" value="1"/>
</dbReference>
<dbReference type="SMART" id="SM00448">
    <property type="entry name" value="REC"/>
    <property type="match status" value="1"/>
</dbReference>
<reference evidence="5" key="2">
    <citation type="submission" date="2021-01" db="EMBL/GenBank/DDBJ databases">
        <authorList>
            <person name="Hahn C.R."/>
            <person name="Youssef N.H."/>
            <person name="Elshahed M."/>
        </authorList>
    </citation>
    <scope>NUCLEOTIDE SEQUENCE</scope>
    <source>
        <strain evidence="5">Zod_Metabat.24</strain>
    </source>
</reference>
<dbReference type="Proteomes" id="UP000809273">
    <property type="component" value="Unassembled WGS sequence"/>
</dbReference>
<feature type="domain" description="Response regulatory" evidence="4">
    <location>
        <begin position="6"/>
        <end position="123"/>
    </location>
</feature>
<dbReference type="AlphaFoldDB" id="A0A9D8KAG4"/>
<gene>
    <name evidence="5" type="ORF">JW984_02595</name>
</gene>
<reference evidence="5" key="1">
    <citation type="journal article" date="2021" name="Environ. Microbiol.">
        <title>Genomic characterization of three novel Desulfobacterota classes expand the metabolic and phylogenetic diversity of the phylum.</title>
        <authorList>
            <person name="Murphy C.L."/>
            <person name="Biggerstaff J."/>
            <person name="Eichhorn A."/>
            <person name="Ewing E."/>
            <person name="Shahan R."/>
            <person name="Soriano D."/>
            <person name="Stewart S."/>
            <person name="VanMol K."/>
            <person name="Walker R."/>
            <person name="Walters P."/>
            <person name="Elshahed M.S."/>
            <person name="Youssef N.H."/>
        </authorList>
    </citation>
    <scope>NUCLEOTIDE SEQUENCE</scope>
    <source>
        <strain evidence="5">Zod_Metabat.24</strain>
    </source>
</reference>
<evidence type="ECO:0000256" key="2">
    <source>
        <dbReference type="ARBA" id="ARBA00023012"/>
    </source>
</evidence>
<evidence type="ECO:0000259" key="4">
    <source>
        <dbReference type="PROSITE" id="PS50110"/>
    </source>
</evidence>
<feature type="modified residue" description="4-aspartylphosphate" evidence="3">
    <location>
        <position position="55"/>
    </location>
</feature>
<dbReference type="InterPro" id="IPR050595">
    <property type="entry name" value="Bact_response_regulator"/>
</dbReference>
<evidence type="ECO:0000256" key="3">
    <source>
        <dbReference type="PROSITE-ProRule" id="PRU00169"/>
    </source>
</evidence>
<sequence>MVAKKTVLIVDDDKFFREILSKEFVEAGFKVITAVDGEDGLEKFQESKPEIVISDKIMPKMGGTRFMSLAKEMEFSKDVIFVTMSSMIKGAPHEHDKDVLGSRVHIPKSTNPIDVVIIVEQLLDRKQRE</sequence>
<dbReference type="InterPro" id="IPR011006">
    <property type="entry name" value="CheY-like_superfamily"/>
</dbReference>
<keyword evidence="2" id="KW-0902">Two-component regulatory system</keyword>
<evidence type="ECO:0000256" key="1">
    <source>
        <dbReference type="ARBA" id="ARBA00022553"/>
    </source>
</evidence>
<evidence type="ECO:0000313" key="6">
    <source>
        <dbReference type="Proteomes" id="UP000809273"/>
    </source>
</evidence>
<keyword evidence="1 3" id="KW-0597">Phosphoprotein</keyword>
<evidence type="ECO:0000313" key="5">
    <source>
        <dbReference type="EMBL" id="MBN1572065.1"/>
    </source>
</evidence>
<dbReference type="PANTHER" id="PTHR44591:SF14">
    <property type="entry name" value="PROTEIN PILG"/>
    <property type="match status" value="1"/>
</dbReference>
<comment type="caution">
    <text evidence="5">The sequence shown here is derived from an EMBL/GenBank/DDBJ whole genome shotgun (WGS) entry which is preliminary data.</text>
</comment>
<dbReference type="Pfam" id="PF00072">
    <property type="entry name" value="Response_reg"/>
    <property type="match status" value="1"/>
</dbReference>
<accession>A0A9D8KAG4</accession>
<proteinExistence type="predicted"/>
<organism evidence="5 6">
    <name type="scientific">Candidatus Zymogenus saltonus</name>
    <dbReference type="NCBI Taxonomy" id="2844893"/>
    <lineage>
        <taxon>Bacteria</taxon>
        <taxon>Deltaproteobacteria</taxon>
        <taxon>Candidatus Zymogenia</taxon>
        <taxon>Candidatus Zymogeniales</taxon>
        <taxon>Candidatus Zymogenaceae</taxon>
        <taxon>Candidatus Zymogenus</taxon>
    </lineage>
</organism>
<dbReference type="InterPro" id="IPR001789">
    <property type="entry name" value="Sig_transdc_resp-reg_receiver"/>
</dbReference>
<protein>
    <submittedName>
        <fullName evidence="5">Response regulator</fullName>
    </submittedName>
</protein>
<dbReference type="EMBL" id="JAFGIX010000011">
    <property type="protein sequence ID" value="MBN1572065.1"/>
    <property type="molecule type" value="Genomic_DNA"/>
</dbReference>
<dbReference type="GO" id="GO:0000160">
    <property type="term" value="P:phosphorelay signal transduction system"/>
    <property type="evidence" value="ECO:0007669"/>
    <property type="project" value="UniProtKB-KW"/>
</dbReference>
<dbReference type="SUPFAM" id="SSF52172">
    <property type="entry name" value="CheY-like"/>
    <property type="match status" value="1"/>
</dbReference>